<keyword evidence="3" id="KW-0251">Elongation factor</keyword>
<dbReference type="EMBL" id="QNGE01002404">
    <property type="protein sequence ID" value="KAA3675638.1"/>
    <property type="molecule type" value="Genomic_DNA"/>
</dbReference>
<reference evidence="3 4" key="1">
    <citation type="journal article" date="2019" name="Gigascience">
        <title>Whole-genome sequence of the oriental lung fluke Paragonimus westermani.</title>
        <authorList>
            <person name="Oey H."/>
            <person name="Zakrzewski M."/>
            <person name="Narain K."/>
            <person name="Devi K.R."/>
            <person name="Agatsuma T."/>
            <person name="Nawaratna S."/>
            <person name="Gobert G.N."/>
            <person name="Jones M.K."/>
            <person name="Ragan M.A."/>
            <person name="McManus D.P."/>
            <person name="Krause L."/>
        </authorList>
    </citation>
    <scope>NUCLEOTIDE SEQUENCE [LARGE SCALE GENOMIC DNA]</scope>
    <source>
        <strain evidence="3 4">IND2009</strain>
    </source>
</reference>
<dbReference type="PANTHER" id="PTHR11595">
    <property type="entry name" value="EF-HAND AND COILED-COIL DOMAIN-CONTAINING FAMILY MEMBER"/>
    <property type="match status" value="1"/>
</dbReference>
<dbReference type="Proteomes" id="UP000324629">
    <property type="component" value="Unassembled WGS sequence"/>
</dbReference>
<comment type="caution">
    <text evidence="3">The sequence shown here is derived from an EMBL/GenBank/DDBJ whole genome shotgun (WGS) entry which is preliminary data.</text>
</comment>
<dbReference type="GO" id="GO:0003746">
    <property type="term" value="F:translation elongation factor activity"/>
    <property type="evidence" value="ECO:0007669"/>
    <property type="project" value="UniProtKB-KW"/>
</dbReference>
<feature type="region of interest" description="Disordered" evidence="1">
    <location>
        <begin position="66"/>
        <end position="111"/>
    </location>
</feature>
<dbReference type="Pfam" id="PF10587">
    <property type="entry name" value="EF-1_beta_acid"/>
    <property type="match status" value="1"/>
</dbReference>
<organism evidence="3 4">
    <name type="scientific">Paragonimus westermani</name>
    <dbReference type="NCBI Taxonomy" id="34504"/>
    <lineage>
        <taxon>Eukaryota</taxon>
        <taxon>Metazoa</taxon>
        <taxon>Spiralia</taxon>
        <taxon>Lophotrochozoa</taxon>
        <taxon>Platyhelminthes</taxon>
        <taxon>Trematoda</taxon>
        <taxon>Digenea</taxon>
        <taxon>Plagiorchiida</taxon>
        <taxon>Troglotremata</taxon>
        <taxon>Troglotrematidae</taxon>
        <taxon>Paragonimus</taxon>
    </lineage>
</organism>
<keyword evidence="3" id="KW-0648">Protein biosynthesis</keyword>
<dbReference type="GO" id="GO:0005085">
    <property type="term" value="F:guanyl-nucleotide exchange factor activity"/>
    <property type="evidence" value="ECO:0007669"/>
    <property type="project" value="TreeGrafter"/>
</dbReference>
<dbReference type="GO" id="GO:0005853">
    <property type="term" value="C:eukaryotic translation elongation factor 1 complex"/>
    <property type="evidence" value="ECO:0007669"/>
    <property type="project" value="InterPro"/>
</dbReference>
<feature type="domain" description="Elongation factor 1 beta central acidic region eukaryote" evidence="2">
    <location>
        <begin position="103"/>
        <end position="128"/>
    </location>
</feature>
<dbReference type="GO" id="GO:0005829">
    <property type="term" value="C:cytosol"/>
    <property type="evidence" value="ECO:0007669"/>
    <property type="project" value="TreeGrafter"/>
</dbReference>
<proteinExistence type="predicted"/>
<evidence type="ECO:0000313" key="4">
    <source>
        <dbReference type="Proteomes" id="UP000324629"/>
    </source>
</evidence>
<feature type="compositionally biased region" description="Acidic residues" evidence="1">
    <location>
        <begin position="94"/>
        <end position="111"/>
    </location>
</feature>
<evidence type="ECO:0000313" key="3">
    <source>
        <dbReference type="EMBL" id="KAA3675638.1"/>
    </source>
</evidence>
<sequence>MGFGDLRFAAGLDALDGYLLSRGCIESYQPPQADVVVFQCVGKRPSDKFENFLRWYKHTESFGDGREAFSGEMKPGDQYGTSEKAPAKTATTVADDEDDVDNLFGSDSDDEEAEILRKERQAALEAKKAPKAALVAKSTIALEHPHLRPEYPPQYVCADFA</sequence>
<gene>
    <name evidence="3" type="ORF">DEA37_0007028</name>
</gene>
<accession>A0A5J4NK07</accession>
<keyword evidence="4" id="KW-1185">Reference proteome</keyword>
<dbReference type="AlphaFoldDB" id="A0A5J4NK07"/>
<dbReference type="PANTHER" id="PTHR11595:SF21">
    <property type="entry name" value="ELONGATION FACTOR 1-BETA"/>
    <property type="match status" value="1"/>
</dbReference>
<dbReference type="InterPro" id="IPR018940">
    <property type="entry name" value="EF-1_beta_acid_region_euk"/>
</dbReference>
<protein>
    <submittedName>
        <fullName evidence="3">Elongation factor 1-beta</fullName>
    </submittedName>
</protein>
<evidence type="ECO:0000259" key="2">
    <source>
        <dbReference type="Pfam" id="PF10587"/>
    </source>
</evidence>
<evidence type="ECO:0000256" key="1">
    <source>
        <dbReference type="SAM" id="MobiDB-lite"/>
    </source>
</evidence>
<name>A0A5J4NK07_9TREM</name>
<dbReference type="InterPro" id="IPR049720">
    <property type="entry name" value="EF1B_bsu/dsu"/>
</dbReference>